<dbReference type="Proteomes" id="UP001501265">
    <property type="component" value="Unassembled WGS sequence"/>
</dbReference>
<reference evidence="2" key="1">
    <citation type="journal article" date="2019" name="Int. J. Syst. Evol. Microbiol.">
        <title>The Global Catalogue of Microorganisms (GCM) 10K type strain sequencing project: providing services to taxonomists for standard genome sequencing and annotation.</title>
        <authorList>
            <consortium name="The Broad Institute Genomics Platform"/>
            <consortium name="The Broad Institute Genome Sequencing Center for Infectious Disease"/>
            <person name="Wu L."/>
            <person name="Ma J."/>
        </authorList>
    </citation>
    <scope>NUCLEOTIDE SEQUENCE [LARGE SCALE GENOMIC DNA]</scope>
    <source>
        <strain evidence="2">JCM 18081</strain>
    </source>
</reference>
<accession>A0ABP9D398</accession>
<comment type="caution">
    <text evidence="1">The sequence shown here is derived from an EMBL/GenBank/DDBJ whole genome shotgun (WGS) entry which is preliminary data.</text>
</comment>
<dbReference type="EMBL" id="BAABIG010000103">
    <property type="protein sequence ID" value="GAA4826675.1"/>
    <property type="molecule type" value="Genomic_DNA"/>
</dbReference>
<evidence type="ECO:0000313" key="2">
    <source>
        <dbReference type="Proteomes" id="UP001501265"/>
    </source>
</evidence>
<organism evidence="1 2">
    <name type="scientific">Streptomyces ziwulingensis</name>
    <dbReference type="NCBI Taxonomy" id="1045501"/>
    <lineage>
        <taxon>Bacteria</taxon>
        <taxon>Bacillati</taxon>
        <taxon>Actinomycetota</taxon>
        <taxon>Actinomycetes</taxon>
        <taxon>Kitasatosporales</taxon>
        <taxon>Streptomycetaceae</taxon>
        <taxon>Streptomyces</taxon>
    </lineage>
</organism>
<keyword evidence="2" id="KW-1185">Reference proteome</keyword>
<gene>
    <name evidence="1" type="ORF">GCM10023220_70840</name>
</gene>
<proteinExistence type="predicted"/>
<evidence type="ECO:0000313" key="1">
    <source>
        <dbReference type="EMBL" id="GAA4826675.1"/>
    </source>
</evidence>
<protein>
    <submittedName>
        <fullName evidence="1">Uncharacterized protein</fullName>
    </submittedName>
</protein>
<name>A0ABP9D398_9ACTN</name>
<sequence>MQARSLPVDVRFLSTDNVTFDDSGESFLFLPELPDYEYNGSANGFDSPFSAEFYKVLGSLEEGVYTLTFYVQGECYNDDFVIDDVFEFDMHNGCLIRNIDAQSGYIPLTILYYAGRGSIEMLDSFCMSTRVAGFMYESICDTMRTFPVTLDYDKQILVSIKEIRDPLGKQMV</sequence>